<feature type="region of interest" description="Disordered" evidence="1">
    <location>
        <begin position="90"/>
        <end position="109"/>
    </location>
</feature>
<proteinExistence type="predicted"/>
<organism evidence="2 3">
    <name type="scientific">Thermobifida halotolerans</name>
    <dbReference type="NCBI Taxonomy" id="483545"/>
    <lineage>
        <taxon>Bacteria</taxon>
        <taxon>Bacillati</taxon>
        <taxon>Actinomycetota</taxon>
        <taxon>Actinomycetes</taxon>
        <taxon>Streptosporangiales</taxon>
        <taxon>Nocardiopsidaceae</taxon>
        <taxon>Thermobifida</taxon>
    </lineage>
</organism>
<gene>
    <name evidence="2" type="ORF">NI17_009450</name>
</gene>
<name>A0A399FZK5_9ACTN</name>
<dbReference type="RefSeq" id="WP_068694016.1">
    <property type="nucleotide sequence ID" value="NZ_CP063196.1"/>
</dbReference>
<sequence length="130" mass="14189">MENLLVLADRRTDATTLSMSCRRLAHAAGHPPGDDALLTHSSEQPLTLAVDDPARGMRNDYRPRRTGGAEPDVFDGYCDIVLDANVRRGAGGAAQHQHPRPGRAVDQCRERARVRSEKGVRWEPTAPIAA</sequence>
<dbReference type="KEGG" id="thao:NI17_009450"/>
<evidence type="ECO:0000313" key="3">
    <source>
        <dbReference type="Proteomes" id="UP000265719"/>
    </source>
</evidence>
<protein>
    <submittedName>
        <fullName evidence="2">Uncharacterized protein</fullName>
    </submittedName>
</protein>
<dbReference type="Proteomes" id="UP000265719">
    <property type="component" value="Chromosome"/>
</dbReference>
<keyword evidence="3" id="KW-1185">Reference proteome</keyword>
<dbReference type="AlphaFoldDB" id="A0A399FZK5"/>
<dbReference type="EMBL" id="CP063196">
    <property type="protein sequence ID" value="UOE21323.1"/>
    <property type="molecule type" value="Genomic_DNA"/>
</dbReference>
<evidence type="ECO:0000313" key="2">
    <source>
        <dbReference type="EMBL" id="UOE21323.1"/>
    </source>
</evidence>
<reference evidence="2" key="1">
    <citation type="submission" date="2020-10" db="EMBL/GenBank/DDBJ databases">
        <title>De novo genome project of the cellulose decomposer Thermobifida halotolerans type strain.</title>
        <authorList>
            <person name="Nagy I."/>
            <person name="Horvath B."/>
            <person name="Kukolya J."/>
            <person name="Nagy I."/>
            <person name="Orsini M."/>
        </authorList>
    </citation>
    <scope>NUCLEOTIDE SEQUENCE</scope>
    <source>
        <strain evidence="2">DSM 44931</strain>
    </source>
</reference>
<evidence type="ECO:0000256" key="1">
    <source>
        <dbReference type="SAM" id="MobiDB-lite"/>
    </source>
</evidence>
<feature type="compositionally biased region" description="Basic and acidic residues" evidence="1">
    <location>
        <begin position="52"/>
        <end position="63"/>
    </location>
</feature>
<accession>A0A399FZK5</accession>
<feature type="region of interest" description="Disordered" evidence="1">
    <location>
        <begin position="28"/>
        <end position="68"/>
    </location>
</feature>